<comment type="subcellular location">
    <subcellularLocation>
        <location evidence="2">Nucleus</location>
    </subcellularLocation>
</comment>
<dbReference type="PANTHER" id="PTHR31669">
    <property type="entry name" value="PROTEIN FAR1-RELATED SEQUENCE 10-RELATED"/>
    <property type="match status" value="1"/>
</dbReference>
<comment type="function">
    <text evidence="2">Putative transcription activator involved in regulating light control of development.</text>
</comment>
<dbReference type="AlphaFoldDB" id="A0A8T0S498"/>
<evidence type="ECO:0000256" key="3">
    <source>
        <dbReference type="SAM" id="MobiDB-lite"/>
    </source>
</evidence>
<dbReference type="GO" id="GO:0005634">
    <property type="term" value="C:nucleus"/>
    <property type="evidence" value="ECO:0007669"/>
    <property type="project" value="UniProtKB-SubCell"/>
</dbReference>
<dbReference type="PANTHER" id="PTHR31669:SF307">
    <property type="entry name" value="PROTEIN FAR1-RELATED SEQUENCE"/>
    <property type="match status" value="1"/>
</dbReference>
<dbReference type="GO" id="GO:0008270">
    <property type="term" value="F:zinc ion binding"/>
    <property type="evidence" value="ECO:0007669"/>
    <property type="project" value="UniProtKB-UniRule"/>
</dbReference>
<dbReference type="Pfam" id="PF03101">
    <property type="entry name" value="FAR1"/>
    <property type="match status" value="1"/>
</dbReference>
<keyword evidence="1 2" id="KW-0863">Zinc-finger</keyword>
<comment type="similarity">
    <text evidence="2">Belongs to the FHY3/FAR1 family.</text>
</comment>
<keyword evidence="2" id="KW-0539">Nucleus</keyword>
<dbReference type="InterPro" id="IPR004330">
    <property type="entry name" value="FAR1_DNA_bnd_dom"/>
</dbReference>
<proteinExistence type="inferred from homology"/>
<dbReference type="Pfam" id="PF04434">
    <property type="entry name" value="SWIM"/>
    <property type="match status" value="1"/>
</dbReference>
<comment type="caution">
    <text evidence="5">The sequence shown here is derived from an EMBL/GenBank/DDBJ whole genome shotgun (WGS) entry which is preliminary data.</text>
</comment>
<dbReference type="EMBL" id="CM029046">
    <property type="protein sequence ID" value="KAG2591898.1"/>
    <property type="molecule type" value="Genomic_DNA"/>
</dbReference>
<keyword evidence="2" id="KW-0862">Zinc</keyword>
<keyword evidence="6" id="KW-1185">Reference proteome</keyword>
<dbReference type="Proteomes" id="UP000823388">
    <property type="component" value="Chromosome 5N"/>
</dbReference>
<evidence type="ECO:0000256" key="1">
    <source>
        <dbReference type="PROSITE-ProRule" id="PRU00325"/>
    </source>
</evidence>
<evidence type="ECO:0000313" key="6">
    <source>
        <dbReference type="Proteomes" id="UP000823388"/>
    </source>
</evidence>
<dbReference type="GO" id="GO:0006355">
    <property type="term" value="P:regulation of DNA-templated transcription"/>
    <property type="evidence" value="ECO:0007669"/>
    <property type="project" value="UniProtKB-UniRule"/>
</dbReference>
<feature type="domain" description="SWIM-type" evidence="4">
    <location>
        <begin position="719"/>
        <end position="755"/>
    </location>
</feature>
<feature type="compositionally biased region" description="Basic and acidic residues" evidence="3">
    <location>
        <begin position="875"/>
        <end position="885"/>
    </location>
</feature>
<evidence type="ECO:0000259" key="4">
    <source>
        <dbReference type="PROSITE" id="PS50966"/>
    </source>
</evidence>
<accession>A0A8T0S498</accession>
<feature type="region of interest" description="Disordered" evidence="3">
    <location>
        <begin position="853"/>
        <end position="890"/>
    </location>
</feature>
<keyword evidence="2" id="KW-0479">Metal-binding</keyword>
<feature type="region of interest" description="Disordered" evidence="3">
    <location>
        <begin position="112"/>
        <end position="145"/>
    </location>
</feature>
<organism evidence="5 6">
    <name type="scientific">Panicum virgatum</name>
    <name type="common">Blackwell switchgrass</name>
    <dbReference type="NCBI Taxonomy" id="38727"/>
    <lineage>
        <taxon>Eukaryota</taxon>
        <taxon>Viridiplantae</taxon>
        <taxon>Streptophyta</taxon>
        <taxon>Embryophyta</taxon>
        <taxon>Tracheophyta</taxon>
        <taxon>Spermatophyta</taxon>
        <taxon>Magnoliopsida</taxon>
        <taxon>Liliopsida</taxon>
        <taxon>Poales</taxon>
        <taxon>Poaceae</taxon>
        <taxon>PACMAD clade</taxon>
        <taxon>Panicoideae</taxon>
        <taxon>Panicodae</taxon>
        <taxon>Paniceae</taxon>
        <taxon>Panicinae</taxon>
        <taxon>Panicum</taxon>
        <taxon>Panicum sect. Hiantes</taxon>
    </lineage>
</organism>
<dbReference type="InterPro" id="IPR007527">
    <property type="entry name" value="Znf_SWIM"/>
</dbReference>
<dbReference type="Pfam" id="PF10551">
    <property type="entry name" value="MULE"/>
    <property type="match status" value="1"/>
</dbReference>
<evidence type="ECO:0000256" key="2">
    <source>
        <dbReference type="RuleBase" id="RU367018"/>
    </source>
</evidence>
<gene>
    <name evidence="5" type="ORF">PVAP13_5NG511986</name>
</gene>
<dbReference type="InterPro" id="IPR031052">
    <property type="entry name" value="FHY3/FAR1"/>
</dbReference>
<name>A0A8T0S498_PANVG</name>
<sequence length="953" mass="108242">MDQAGPVKYPGARSGRGLGDVAGGEGAWLAQGEGSPAGGAPAAGYIRFVNPPVPAMYPGFEARRGLHADIGGEGARVAEAEWSPSWRRLAGGVSGWDFPAMRFEASRTKLPVGAAQSGSSRSGGGMEGACRGSSCPAAGSSESGTSVPAALNLGPVYRDGLAGMEGDGCLWRSGKLNSQKRRNSRNCVSSGPDHRGKELGKTSALEHALMKFADRNSEYIINPAVGTEFDDCEEAYEYYNLYSWECGFGIRCGKKRYSMTRESLKLPQEKRPSRELKTMSARTNCPAKLRLGRTADHGWVVVEHNPIHNHEMSESYGENKLWPSHTHLDKYTRSLVRMLRENNVPITKLYSILGTFFGKMENVPTTKRCLKNLCHKINREQAENDIKKTLDLFGEFMKDDPGFMYSIDQDEDGRIKTMIWTNSKSRMQYEHFGDAITFDTTYKTNMYEMPFGLFIGVNNHFQSVLLGGVLMTDEKVETFRWIFKEFTRLMGGKEPVTILTDQCRAMEVAIAAEWEKTSHRWCKWHVLKRIVECLGTRYTQNRDFRDQFHKLLNEMLTIDEFERQWAGLMYLYGLDKDPFVLQIYATREKWVKSYFKGIFCARMTSTQRSESANMMLKNIVPPNSTLHNFVEQYSKLQFIRDQDEDYEEKRSKKEGKKKLTGGPLVIHAWELYTPNVHKMFCETKDESEFYRSIEVEAGNRYIVEHYDFERVQQWCNGRYVVDVVGLGEKYECECGLLEHFGLPCAHILRVLISQGVQKIPDSLIVKRWTKKARIMLPAHLRAYGNKDVSLMAQTYRHSSIMISVLEYVELGDRNIESYKIGMQFLEEGKKAMKALDIDRDGLGLADRENDTHLPEEIAGADQFPLRVPKKKRDKGRPSNKRDKPGYEGGSKRPRFCSICRSDKHNKLKCPEKDIGNQQQRRKPTCSRCGVLGHSQDRCHITDQRLGAIADMLV</sequence>
<evidence type="ECO:0000313" key="5">
    <source>
        <dbReference type="EMBL" id="KAG2591898.1"/>
    </source>
</evidence>
<dbReference type="InterPro" id="IPR018289">
    <property type="entry name" value="MULE_transposase_dom"/>
</dbReference>
<dbReference type="PROSITE" id="PS50966">
    <property type="entry name" value="ZF_SWIM"/>
    <property type="match status" value="1"/>
</dbReference>
<protein>
    <recommendedName>
        <fullName evidence="2">Protein FAR1-RELATED SEQUENCE</fullName>
    </recommendedName>
</protein>
<reference evidence="5" key="1">
    <citation type="submission" date="2020-05" db="EMBL/GenBank/DDBJ databases">
        <title>WGS assembly of Panicum virgatum.</title>
        <authorList>
            <person name="Lovell J.T."/>
            <person name="Jenkins J."/>
            <person name="Shu S."/>
            <person name="Juenger T.E."/>
            <person name="Schmutz J."/>
        </authorList>
    </citation>
    <scope>NUCLEOTIDE SEQUENCE</scope>
    <source>
        <strain evidence="5">AP13</strain>
    </source>
</reference>